<evidence type="ECO:0000256" key="1">
    <source>
        <dbReference type="ARBA" id="ARBA00022574"/>
    </source>
</evidence>
<dbReference type="InterPro" id="IPR019775">
    <property type="entry name" value="WD40_repeat_CS"/>
</dbReference>
<evidence type="ECO:0000256" key="3">
    <source>
        <dbReference type="PROSITE-ProRule" id="PRU00221"/>
    </source>
</evidence>
<feature type="domain" description="Gem-associated protein 5 second beta-propeller" evidence="6">
    <location>
        <begin position="373"/>
        <end position="683"/>
    </location>
</feature>
<dbReference type="PROSITE" id="PS50294">
    <property type="entry name" value="WD_REPEATS_REGION"/>
    <property type="match status" value="2"/>
</dbReference>
<evidence type="ECO:0000313" key="7">
    <source>
        <dbReference type="EMBL" id="KAK9295394.1"/>
    </source>
</evidence>
<dbReference type="GO" id="GO:0003730">
    <property type="term" value="F:mRNA 3'-UTR binding"/>
    <property type="evidence" value="ECO:0007669"/>
    <property type="project" value="TreeGrafter"/>
</dbReference>
<organism evidence="7 8">
    <name type="scientific">Tetragonisca angustula</name>
    <dbReference type="NCBI Taxonomy" id="166442"/>
    <lineage>
        <taxon>Eukaryota</taxon>
        <taxon>Metazoa</taxon>
        <taxon>Ecdysozoa</taxon>
        <taxon>Arthropoda</taxon>
        <taxon>Hexapoda</taxon>
        <taxon>Insecta</taxon>
        <taxon>Pterygota</taxon>
        <taxon>Neoptera</taxon>
        <taxon>Endopterygota</taxon>
        <taxon>Hymenoptera</taxon>
        <taxon>Apocrita</taxon>
        <taxon>Aculeata</taxon>
        <taxon>Apoidea</taxon>
        <taxon>Anthophila</taxon>
        <taxon>Apidae</taxon>
        <taxon>Tetragonisca</taxon>
    </lineage>
</organism>
<dbReference type="InterPro" id="IPR001680">
    <property type="entry name" value="WD40_rpt"/>
</dbReference>
<dbReference type="InterPro" id="IPR052640">
    <property type="entry name" value="Gemin-5"/>
</dbReference>
<dbReference type="PROSITE" id="PS00678">
    <property type="entry name" value="WD_REPEATS_1"/>
    <property type="match status" value="1"/>
</dbReference>
<comment type="caution">
    <text evidence="7">The sequence shown here is derived from an EMBL/GenBank/DDBJ whole genome shotgun (WGS) entry which is preliminary data.</text>
</comment>
<dbReference type="InterPro" id="IPR036322">
    <property type="entry name" value="WD40_repeat_dom_sf"/>
</dbReference>
<dbReference type="Pfam" id="PF00400">
    <property type="entry name" value="WD40"/>
    <property type="match status" value="1"/>
</dbReference>
<evidence type="ECO:0000259" key="6">
    <source>
        <dbReference type="Pfam" id="PF23775"/>
    </source>
</evidence>
<reference evidence="7 8" key="1">
    <citation type="submission" date="2024-05" db="EMBL/GenBank/DDBJ databases">
        <title>The nuclear and mitochondrial genome assemblies of Tetragonisca angustula (Apidae: Meliponini), a tiny yet remarkable pollinator in the Neotropics.</title>
        <authorList>
            <person name="Ferrari R."/>
            <person name="Ricardo P.C."/>
            <person name="Dias F.C."/>
            <person name="Araujo N.S."/>
            <person name="Soares D.O."/>
            <person name="Zhou Q.-S."/>
            <person name="Zhu C.-D."/>
            <person name="Coutinho L."/>
            <person name="Airas M.C."/>
            <person name="Batista T.M."/>
        </authorList>
    </citation>
    <scope>NUCLEOTIDE SEQUENCE [LARGE SCALE GENOMIC DNA]</scope>
    <source>
        <strain evidence="7">ASF017062</strain>
        <tissue evidence="7">Abdomen</tissue>
    </source>
</reference>
<feature type="repeat" description="WD" evidence="3">
    <location>
        <begin position="659"/>
        <end position="701"/>
    </location>
</feature>
<feature type="repeat" description="WD" evidence="3">
    <location>
        <begin position="52"/>
        <end position="98"/>
    </location>
</feature>
<keyword evidence="2" id="KW-0677">Repeat</keyword>
<dbReference type="InterPro" id="IPR056432">
    <property type="entry name" value="Beta-prop_GEMI5_1st"/>
</dbReference>
<dbReference type="Gene3D" id="2.130.10.10">
    <property type="entry name" value="YVTN repeat-like/Quinoprotein amine dehydrogenase"/>
    <property type="match status" value="2"/>
</dbReference>
<dbReference type="InterPro" id="IPR056421">
    <property type="entry name" value="TPR_GEMI5"/>
</dbReference>
<evidence type="ECO:0000256" key="2">
    <source>
        <dbReference type="ARBA" id="ARBA00022737"/>
    </source>
</evidence>
<evidence type="ECO:0008006" key="9">
    <source>
        <dbReference type="Google" id="ProtNLM"/>
    </source>
</evidence>
<dbReference type="SUPFAM" id="SSF50978">
    <property type="entry name" value="WD40 repeat-like"/>
    <property type="match status" value="2"/>
</dbReference>
<feature type="domain" description="Gem-associated protein 5 TPR" evidence="5">
    <location>
        <begin position="816"/>
        <end position="1021"/>
    </location>
</feature>
<dbReference type="Pfam" id="PF23775">
    <property type="entry name" value="Beta-prop_RIG_2nd"/>
    <property type="match status" value="1"/>
</dbReference>
<proteinExistence type="predicted"/>
<dbReference type="GO" id="GO:0005634">
    <property type="term" value="C:nucleus"/>
    <property type="evidence" value="ECO:0007669"/>
    <property type="project" value="TreeGrafter"/>
</dbReference>
<dbReference type="EMBL" id="JAWNGG020000266">
    <property type="protein sequence ID" value="KAK9295394.1"/>
    <property type="molecule type" value="Genomic_DNA"/>
</dbReference>
<dbReference type="GO" id="GO:0000387">
    <property type="term" value="P:spliceosomal snRNP assembly"/>
    <property type="evidence" value="ECO:0007669"/>
    <property type="project" value="TreeGrafter"/>
</dbReference>
<evidence type="ECO:0000259" key="4">
    <source>
        <dbReference type="Pfam" id="PF23770"/>
    </source>
</evidence>
<dbReference type="Proteomes" id="UP001432146">
    <property type="component" value="Unassembled WGS sequence"/>
</dbReference>
<dbReference type="GO" id="GO:0032797">
    <property type="term" value="C:SMN complex"/>
    <property type="evidence" value="ECO:0007669"/>
    <property type="project" value="TreeGrafter"/>
</dbReference>
<dbReference type="SMART" id="SM00320">
    <property type="entry name" value="WD40"/>
    <property type="match status" value="10"/>
</dbReference>
<sequence>MNEVTLPPSPNWYLNNILACSSNGTTAWGARNTIVIARFNENDKILHYSIIKHAHKSRVTCLVFTPKIEEVNPNLMASTGDDNAIKIWDSETLSDNYTYFLENNKQAIGVEWSHKEAYVVYIATSDGYVLSWNAHFDTVSCISLGKAIPTCISSCPHHSHLVAAGTKSGLVYIINFQDKGKIVYKLRGHDTEIVSLSWCPSENNVLGENLNKDLLLASGGKERSIFIWRAGGDGRYEIVISLPSTPLNSHQHRSKLNSSVGNWIVVHWIEPKLLLTSSSWGELISWDLSTIIKGKPAVKLIHAHHSRGLFCIAHKPHFQDISEENWRIKQRHTIWTLAQDRRIICCEIEGNNVEIHYDIFTQGGYIYCIAACPLDTSYIAFGAGDAMLRVWNLSEAHTTTFDISAFWQKIKGKIRAIAWHPEKENLLAYGTDEGRVGVFNINGNKPPLLYRQYHRKTIYAIGWGPINSENKFGLYSCGEGELVYYDSEKITNQEAKSVLKKECTEFSWKPDFSCLAVGLENGTILFLNKKLETRGCVKFSSEMVHRLVWHPESTATDLTFSPLKNYLAVAFESCTILVFDLSNFIDYLKQMEDSTNNDNGNDKCDIYKVHEIVATLIGHVKNVVCLAWSPHISGQLISGSYDGTVQIWNVQTEELIAIYTEHGGPVLCCMWSPLDPNFIITGSVDFTVQIWKITHYSSQNKIFKKPCKISKLKQKQNETSGIVNTSVENSLLELTNTTSECSTSNVFKTIQKSKTMMMMTEVKSKNVRSYFSKCTNTSEKPLFLNSLVNIIKSMKSENFDMKNIQTDTSYHMIPILFSTQEYFVSHLNNEKYTHTEKNCHNLITEMDMWCDNLKQNLEEAAKEKRLNDFLVSLSASLSMKVWKDMCELYAYQLITEGNPYKAVSYLLCVHKTYKAIEVFQTTNLYKEAYVLARCRLESDDPVLIEILQQWAKYSIDTGNFEQAAYIYAKLGEFSDIVKYLARRKDAVTLTVAAEIAFLCNDEIFSKSLAEQAIVITLINSEYDFARNIIEKFPYLKYQEIHILTFEELEKVIEEDISLDRIQRWIDAESNYGLLQSLETICGNCSSYYNDLYQNRFCKILDNDKMLWLTVGHEIALAIASFEKEQKLKHIVTVLHTITDYELRYREAGLENLHSILIEAIIKLDIKSPLDETSIYAKTDYSISISLRAYLCYALLNWLTFHVDEEFINNNNIIDCMNLIEHVLEDALNKQTMNHWSLTNDIYKLENQIASIKCKTQDESKVDQDVEFLMESLNTLKAQKDHILNNLVHIPDPIVVYGVANELCSKLHDETIKNKFMQCISKTWLNTTT</sequence>
<feature type="domain" description="Gem-associated protein 5 first beta-propeller" evidence="4">
    <location>
        <begin position="142"/>
        <end position="198"/>
    </location>
</feature>
<dbReference type="Pfam" id="PF23770">
    <property type="entry name" value="Beta-prop_RIG_1st"/>
    <property type="match status" value="1"/>
</dbReference>
<dbReference type="InterPro" id="IPR015943">
    <property type="entry name" value="WD40/YVTN_repeat-like_dom_sf"/>
</dbReference>
<dbReference type="Pfam" id="PF23774">
    <property type="entry name" value="TPR_GEMI5"/>
    <property type="match status" value="1"/>
</dbReference>
<accession>A0AAW0ZD25</accession>
<keyword evidence="8" id="KW-1185">Reference proteome</keyword>
<evidence type="ECO:0000259" key="5">
    <source>
        <dbReference type="Pfam" id="PF23774"/>
    </source>
</evidence>
<feature type="repeat" description="WD" evidence="3">
    <location>
        <begin position="616"/>
        <end position="658"/>
    </location>
</feature>
<protein>
    <recommendedName>
        <fullName evidence="9">Gem-associated protein 5</fullName>
    </recommendedName>
</protein>
<gene>
    <name evidence="7" type="ORF">QLX08_010282</name>
</gene>
<dbReference type="PROSITE" id="PS50082">
    <property type="entry name" value="WD_REPEATS_2"/>
    <property type="match status" value="3"/>
</dbReference>
<evidence type="ECO:0000313" key="8">
    <source>
        <dbReference type="Proteomes" id="UP001432146"/>
    </source>
</evidence>
<dbReference type="InterPro" id="IPR056424">
    <property type="entry name" value="Beta-prop_GEMI5_2nd"/>
</dbReference>
<keyword evidence="1 3" id="KW-0853">WD repeat</keyword>
<name>A0AAW0ZD25_9HYME</name>
<dbReference type="PANTHER" id="PTHR46362">
    <property type="entry name" value="GEM-ASSOCIATED PROTEIN 5"/>
    <property type="match status" value="1"/>
</dbReference>
<dbReference type="PANTHER" id="PTHR46362:SF1">
    <property type="entry name" value="GEM-ASSOCIATED PROTEIN 5"/>
    <property type="match status" value="1"/>
</dbReference>